<dbReference type="GO" id="GO:0046872">
    <property type="term" value="F:metal ion binding"/>
    <property type="evidence" value="ECO:0007669"/>
    <property type="project" value="UniProtKB-UniRule"/>
</dbReference>
<dbReference type="Pfam" id="PF03454">
    <property type="entry name" value="MoeA_C"/>
    <property type="match status" value="1"/>
</dbReference>
<dbReference type="InterPro" id="IPR036425">
    <property type="entry name" value="MoaB/Mog-like_dom_sf"/>
</dbReference>
<keyword evidence="8 11" id="KW-0460">Magnesium</keyword>
<dbReference type="GO" id="GO:0061599">
    <property type="term" value="F:molybdopterin molybdotransferase activity"/>
    <property type="evidence" value="ECO:0007669"/>
    <property type="project" value="UniProtKB-UniRule"/>
</dbReference>
<dbReference type="EC" id="2.10.1.1" evidence="11"/>
<dbReference type="Proteomes" id="UP000779809">
    <property type="component" value="Unassembled WGS sequence"/>
</dbReference>
<keyword evidence="9 11" id="KW-0501">Molybdenum cofactor biosynthesis</keyword>
<dbReference type="NCBIfam" id="NF045515">
    <property type="entry name" value="Glp_gephyrin"/>
    <property type="match status" value="1"/>
</dbReference>
<dbReference type="GO" id="GO:0005829">
    <property type="term" value="C:cytosol"/>
    <property type="evidence" value="ECO:0007669"/>
    <property type="project" value="TreeGrafter"/>
</dbReference>
<comment type="caution">
    <text evidence="13">The sequence shown here is derived from an EMBL/GenBank/DDBJ whole genome shotgun (WGS) entry which is preliminary data.</text>
</comment>
<evidence type="ECO:0000256" key="5">
    <source>
        <dbReference type="ARBA" id="ARBA00022505"/>
    </source>
</evidence>
<dbReference type="SMART" id="SM00852">
    <property type="entry name" value="MoCF_biosynth"/>
    <property type="match status" value="1"/>
</dbReference>
<feature type="domain" description="MoaB/Mog" evidence="12">
    <location>
        <begin position="184"/>
        <end position="321"/>
    </location>
</feature>
<reference evidence="13" key="1">
    <citation type="submission" date="2020-07" db="EMBL/GenBank/DDBJ databases">
        <title>Huge and variable diversity of episymbiotic CPR bacteria and DPANN archaea in groundwater ecosystems.</title>
        <authorList>
            <person name="He C.Y."/>
            <person name="Keren R."/>
            <person name="Whittaker M."/>
            <person name="Farag I.F."/>
            <person name="Doudna J."/>
            <person name="Cate J.H.D."/>
            <person name="Banfield J.F."/>
        </authorList>
    </citation>
    <scope>NUCLEOTIDE SEQUENCE</scope>
    <source>
        <strain evidence="13">NC_groundwater_580_Pr5_B-0.1um_64_19</strain>
    </source>
</reference>
<dbReference type="PANTHER" id="PTHR10192:SF5">
    <property type="entry name" value="GEPHYRIN"/>
    <property type="match status" value="1"/>
</dbReference>
<dbReference type="Pfam" id="PF03453">
    <property type="entry name" value="MoeA_N"/>
    <property type="match status" value="1"/>
</dbReference>
<comment type="similarity">
    <text evidence="4 11">Belongs to the MoeA family.</text>
</comment>
<dbReference type="PANTHER" id="PTHR10192">
    <property type="entry name" value="MOLYBDOPTERIN BIOSYNTHESIS PROTEIN"/>
    <property type="match status" value="1"/>
</dbReference>
<comment type="cofactor">
    <cofactor evidence="1 11">
        <name>Mg(2+)</name>
        <dbReference type="ChEBI" id="CHEBI:18420"/>
    </cofactor>
</comment>
<dbReference type="AlphaFoldDB" id="A0A932EPJ7"/>
<dbReference type="InterPro" id="IPR036688">
    <property type="entry name" value="MoeA_C_domain_IV_sf"/>
</dbReference>
<name>A0A932EPJ7_9BACT</name>
<keyword evidence="7 11" id="KW-0479">Metal-binding</keyword>
<dbReference type="InterPro" id="IPR036135">
    <property type="entry name" value="MoeA_linker/N_sf"/>
</dbReference>
<dbReference type="FunFam" id="2.170.190.11:FF:000001">
    <property type="entry name" value="Molybdopterin molybdenumtransferase"/>
    <property type="match status" value="1"/>
</dbReference>
<evidence type="ECO:0000256" key="3">
    <source>
        <dbReference type="ARBA" id="ARBA00005046"/>
    </source>
</evidence>
<organism evidence="13 14">
    <name type="scientific">Candidatus Korobacter versatilis</name>
    <dbReference type="NCBI Taxonomy" id="658062"/>
    <lineage>
        <taxon>Bacteria</taxon>
        <taxon>Pseudomonadati</taxon>
        <taxon>Acidobacteriota</taxon>
        <taxon>Terriglobia</taxon>
        <taxon>Terriglobales</taxon>
        <taxon>Candidatus Korobacteraceae</taxon>
        <taxon>Candidatus Korobacter</taxon>
    </lineage>
</organism>
<comment type="pathway">
    <text evidence="3 11">Cofactor biosynthesis; molybdopterin biosynthesis.</text>
</comment>
<evidence type="ECO:0000256" key="1">
    <source>
        <dbReference type="ARBA" id="ARBA00001946"/>
    </source>
</evidence>
<dbReference type="CDD" id="cd00887">
    <property type="entry name" value="MoeA"/>
    <property type="match status" value="1"/>
</dbReference>
<dbReference type="InterPro" id="IPR038987">
    <property type="entry name" value="MoeA-like"/>
</dbReference>
<comment type="function">
    <text evidence="2 11">Catalyzes the insertion of molybdate into adenylated molybdopterin with the concomitant release of AMP.</text>
</comment>
<evidence type="ECO:0000256" key="6">
    <source>
        <dbReference type="ARBA" id="ARBA00022679"/>
    </source>
</evidence>
<evidence type="ECO:0000313" key="14">
    <source>
        <dbReference type="Proteomes" id="UP000779809"/>
    </source>
</evidence>
<comment type="catalytic activity">
    <reaction evidence="10">
        <text>adenylyl-molybdopterin + molybdate = Mo-molybdopterin + AMP + H(+)</text>
        <dbReference type="Rhea" id="RHEA:35047"/>
        <dbReference type="ChEBI" id="CHEBI:15378"/>
        <dbReference type="ChEBI" id="CHEBI:36264"/>
        <dbReference type="ChEBI" id="CHEBI:62727"/>
        <dbReference type="ChEBI" id="CHEBI:71302"/>
        <dbReference type="ChEBI" id="CHEBI:456215"/>
        <dbReference type="EC" id="2.10.1.1"/>
    </reaction>
</comment>
<dbReference type="Gene3D" id="2.40.340.10">
    <property type="entry name" value="MoeA, C-terminal, domain IV"/>
    <property type="match status" value="1"/>
</dbReference>
<keyword evidence="6 11" id="KW-0808">Transferase</keyword>
<evidence type="ECO:0000256" key="4">
    <source>
        <dbReference type="ARBA" id="ARBA00010763"/>
    </source>
</evidence>
<dbReference type="SUPFAM" id="SSF53218">
    <property type="entry name" value="Molybdenum cofactor biosynthesis proteins"/>
    <property type="match status" value="1"/>
</dbReference>
<evidence type="ECO:0000313" key="13">
    <source>
        <dbReference type="EMBL" id="MBI2678327.1"/>
    </source>
</evidence>
<dbReference type="SUPFAM" id="SSF63867">
    <property type="entry name" value="MoeA C-terminal domain-like"/>
    <property type="match status" value="1"/>
</dbReference>
<dbReference type="InterPro" id="IPR005110">
    <property type="entry name" value="MoeA_linker/N"/>
</dbReference>
<evidence type="ECO:0000256" key="11">
    <source>
        <dbReference type="RuleBase" id="RU365090"/>
    </source>
</evidence>
<dbReference type="GO" id="GO:0006777">
    <property type="term" value="P:Mo-molybdopterin cofactor biosynthetic process"/>
    <property type="evidence" value="ECO:0007669"/>
    <property type="project" value="UniProtKB-UniRule"/>
</dbReference>
<evidence type="ECO:0000256" key="10">
    <source>
        <dbReference type="ARBA" id="ARBA00047317"/>
    </source>
</evidence>
<keyword evidence="5 11" id="KW-0500">Molybdenum</keyword>
<dbReference type="Pfam" id="PF00994">
    <property type="entry name" value="MoCF_biosynth"/>
    <property type="match status" value="1"/>
</dbReference>
<dbReference type="Gene3D" id="3.90.105.10">
    <property type="entry name" value="Molybdopterin biosynthesis moea protein, domain 2"/>
    <property type="match status" value="1"/>
</dbReference>
<sequence length="407" mass="42343">MLGFQEARRAAEAAARGLKPREPEPCALLEARGRVLAELVSADRDLPPFPRATRDGYAVRAADVAVPPAELRIVAHIKAGGAWTRSSPLAAGEAAEIMTGAPVPPGADAVVMVEYTARTEGANNENVEVQRAVAPGENVVPAGAEARAGAELLAPGTRIAHAQIALAAAVGKTSLLVYQRPRIAILSTGDEVVDVAAEPGPNQIRNSNSYSLAAQVATAGGSPVQLPIAPDEAGPLRRLIQQGLASDMLLITGGVSVGKYDLVEQVLEQLGAEFIFTGAAIQPGRPAVLGRVGNTPFLGLPGNPVSTMVTFELFARPLLAALAGAKPSPLRFLQARLKSDFKTKTGLTRFLPAALSGEFENVEVEVVKWQGSGDMAATARADCYLVVPPDRDTLAAGELVSILMVAK</sequence>
<dbReference type="NCBIfam" id="TIGR00177">
    <property type="entry name" value="molyb_syn"/>
    <property type="match status" value="1"/>
</dbReference>
<proteinExistence type="inferred from homology"/>
<evidence type="ECO:0000256" key="9">
    <source>
        <dbReference type="ARBA" id="ARBA00023150"/>
    </source>
</evidence>
<dbReference type="InterPro" id="IPR005111">
    <property type="entry name" value="MoeA_C_domain_IV"/>
</dbReference>
<evidence type="ECO:0000259" key="12">
    <source>
        <dbReference type="SMART" id="SM00852"/>
    </source>
</evidence>
<dbReference type="EMBL" id="JACPNR010000006">
    <property type="protein sequence ID" value="MBI2678327.1"/>
    <property type="molecule type" value="Genomic_DNA"/>
</dbReference>
<protein>
    <recommendedName>
        <fullName evidence="11">Molybdopterin molybdenumtransferase</fullName>
        <ecNumber evidence="11">2.10.1.1</ecNumber>
    </recommendedName>
</protein>
<dbReference type="Gene3D" id="3.40.980.10">
    <property type="entry name" value="MoaB/Mog-like domain"/>
    <property type="match status" value="1"/>
</dbReference>
<gene>
    <name evidence="13" type="ORF">HYX28_06065</name>
</gene>
<dbReference type="SUPFAM" id="SSF63882">
    <property type="entry name" value="MoeA N-terminal region -like"/>
    <property type="match status" value="1"/>
</dbReference>
<accession>A0A932EPJ7</accession>
<dbReference type="InterPro" id="IPR001453">
    <property type="entry name" value="MoaB/Mog_dom"/>
</dbReference>
<evidence type="ECO:0000256" key="2">
    <source>
        <dbReference type="ARBA" id="ARBA00002901"/>
    </source>
</evidence>
<evidence type="ECO:0000256" key="8">
    <source>
        <dbReference type="ARBA" id="ARBA00022842"/>
    </source>
</evidence>
<evidence type="ECO:0000256" key="7">
    <source>
        <dbReference type="ARBA" id="ARBA00022723"/>
    </source>
</evidence>
<dbReference type="Gene3D" id="2.170.190.11">
    <property type="entry name" value="Molybdopterin biosynthesis moea protein, domain 3"/>
    <property type="match status" value="1"/>
</dbReference>
<dbReference type="FunFam" id="3.40.980.10:FF:000004">
    <property type="entry name" value="Molybdopterin molybdenumtransferase"/>
    <property type="match status" value="1"/>
</dbReference>